<reference evidence="1 3" key="2">
    <citation type="journal article" date="2013" name="Nature">
        <title>Insights into bilaterian evolution from three spiralian genomes.</title>
        <authorList>
            <person name="Simakov O."/>
            <person name="Marletaz F."/>
            <person name="Cho S.J."/>
            <person name="Edsinger-Gonzales E."/>
            <person name="Havlak P."/>
            <person name="Hellsten U."/>
            <person name="Kuo D.H."/>
            <person name="Larsson T."/>
            <person name="Lv J."/>
            <person name="Arendt D."/>
            <person name="Savage R."/>
            <person name="Osoegawa K."/>
            <person name="de Jong P."/>
            <person name="Grimwood J."/>
            <person name="Chapman J.A."/>
            <person name="Shapiro H."/>
            <person name="Aerts A."/>
            <person name="Otillar R.P."/>
            <person name="Terry A.Y."/>
            <person name="Boore J.L."/>
            <person name="Grigoriev I.V."/>
            <person name="Lindberg D.R."/>
            <person name="Seaver E.C."/>
            <person name="Weisblat D.A."/>
            <person name="Putnam N.H."/>
            <person name="Rokhsar D.S."/>
        </authorList>
    </citation>
    <scope>NUCLEOTIDE SEQUENCE</scope>
</reference>
<evidence type="ECO:0000313" key="2">
    <source>
        <dbReference type="EnsemblMetazoa" id="HelroP165898"/>
    </source>
</evidence>
<sequence>MSNSPTLDSNDNKSPSKSLPEICLQFHRGSNKYNNSTSTLYKLFRSFITSVSGTELYKRNEISPILLQHHDINPIILALSLIAHKIFFLELLLKYFRFHFALDPVCIRSFKSFDTRE</sequence>
<dbReference type="HOGENOM" id="CLU_2087430_0_0_1"/>
<reference evidence="2" key="3">
    <citation type="submission" date="2015-06" db="UniProtKB">
        <authorList>
            <consortium name="EnsemblMetazoa"/>
        </authorList>
    </citation>
    <scope>IDENTIFICATION</scope>
</reference>
<evidence type="ECO:0000313" key="1">
    <source>
        <dbReference type="EMBL" id="ESN91817.1"/>
    </source>
</evidence>
<reference evidence="3" key="1">
    <citation type="submission" date="2012-12" db="EMBL/GenBank/DDBJ databases">
        <authorList>
            <person name="Hellsten U."/>
            <person name="Grimwood J."/>
            <person name="Chapman J.A."/>
            <person name="Shapiro H."/>
            <person name="Aerts A."/>
            <person name="Otillar R.P."/>
            <person name="Terry A.Y."/>
            <person name="Boore J.L."/>
            <person name="Simakov O."/>
            <person name="Marletaz F."/>
            <person name="Cho S.-J."/>
            <person name="Edsinger-Gonzales E."/>
            <person name="Havlak P."/>
            <person name="Kuo D.-H."/>
            <person name="Larsson T."/>
            <person name="Lv J."/>
            <person name="Arendt D."/>
            <person name="Savage R."/>
            <person name="Osoegawa K."/>
            <person name="de Jong P."/>
            <person name="Lindberg D.R."/>
            <person name="Seaver E.C."/>
            <person name="Weisblat D.A."/>
            <person name="Putnam N.H."/>
            <person name="Grigoriev I.V."/>
            <person name="Rokhsar D.S."/>
        </authorList>
    </citation>
    <scope>NUCLEOTIDE SEQUENCE</scope>
</reference>
<dbReference type="InParanoid" id="T1EXF0"/>
<dbReference type="GeneID" id="20201250"/>
<protein>
    <submittedName>
        <fullName evidence="1 2">Uncharacterized protein</fullName>
    </submittedName>
</protein>
<dbReference type="Proteomes" id="UP000015101">
    <property type="component" value="Unassembled WGS sequence"/>
</dbReference>
<keyword evidence="3" id="KW-1185">Reference proteome</keyword>
<dbReference type="AlphaFoldDB" id="T1EXF0"/>
<name>T1EXF0_HELRO</name>
<dbReference type="KEGG" id="hro:HELRODRAFT_165898"/>
<organism evidence="2 3">
    <name type="scientific">Helobdella robusta</name>
    <name type="common">Californian leech</name>
    <dbReference type="NCBI Taxonomy" id="6412"/>
    <lineage>
        <taxon>Eukaryota</taxon>
        <taxon>Metazoa</taxon>
        <taxon>Spiralia</taxon>
        <taxon>Lophotrochozoa</taxon>
        <taxon>Annelida</taxon>
        <taxon>Clitellata</taxon>
        <taxon>Hirudinea</taxon>
        <taxon>Rhynchobdellida</taxon>
        <taxon>Glossiphoniidae</taxon>
        <taxon>Helobdella</taxon>
    </lineage>
</organism>
<gene>
    <name evidence="2" type="primary">20201250</name>
    <name evidence="1" type="ORF">HELRODRAFT_165898</name>
</gene>
<evidence type="ECO:0000313" key="3">
    <source>
        <dbReference type="Proteomes" id="UP000015101"/>
    </source>
</evidence>
<dbReference type="EMBL" id="AMQM01002196">
    <property type="status" value="NOT_ANNOTATED_CDS"/>
    <property type="molecule type" value="Genomic_DNA"/>
</dbReference>
<dbReference type="CTD" id="20201250"/>
<dbReference type="EMBL" id="KB097700">
    <property type="protein sequence ID" value="ESN91817.1"/>
    <property type="molecule type" value="Genomic_DNA"/>
</dbReference>
<accession>T1EXF0</accession>
<dbReference type="RefSeq" id="XP_009030613.1">
    <property type="nucleotide sequence ID" value="XM_009032365.1"/>
</dbReference>
<proteinExistence type="predicted"/>
<dbReference type="EnsemblMetazoa" id="HelroT165898">
    <property type="protein sequence ID" value="HelroP165898"/>
    <property type="gene ID" value="HelroG165898"/>
</dbReference>